<organism evidence="1 2">
    <name type="scientific">Pristionchus entomophagus</name>
    <dbReference type="NCBI Taxonomy" id="358040"/>
    <lineage>
        <taxon>Eukaryota</taxon>
        <taxon>Metazoa</taxon>
        <taxon>Ecdysozoa</taxon>
        <taxon>Nematoda</taxon>
        <taxon>Chromadorea</taxon>
        <taxon>Rhabditida</taxon>
        <taxon>Rhabditina</taxon>
        <taxon>Diplogasteromorpha</taxon>
        <taxon>Diplogasteroidea</taxon>
        <taxon>Neodiplogasteridae</taxon>
        <taxon>Pristionchus</taxon>
    </lineage>
</organism>
<evidence type="ECO:0000313" key="1">
    <source>
        <dbReference type="EMBL" id="GMS90690.1"/>
    </source>
</evidence>
<evidence type="ECO:0008006" key="3">
    <source>
        <dbReference type="Google" id="ProtNLM"/>
    </source>
</evidence>
<evidence type="ECO:0000313" key="2">
    <source>
        <dbReference type="Proteomes" id="UP001432027"/>
    </source>
</evidence>
<accession>A0AAV5TDV0</accession>
<dbReference type="AlphaFoldDB" id="A0AAV5TDV0"/>
<keyword evidence="2" id="KW-1185">Reference proteome</keyword>
<dbReference type="EMBL" id="BTSX01000003">
    <property type="protein sequence ID" value="GMS90690.1"/>
    <property type="molecule type" value="Genomic_DNA"/>
</dbReference>
<protein>
    <recommendedName>
        <fullName evidence="3">G protein-coupled receptor</fullName>
    </recommendedName>
</protein>
<dbReference type="Proteomes" id="UP001432027">
    <property type="component" value="Unassembled WGS sequence"/>
</dbReference>
<reference evidence="1" key="1">
    <citation type="submission" date="2023-10" db="EMBL/GenBank/DDBJ databases">
        <title>Genome assembly of Pristionchus species.</title>
        <authorList>
            <person name="Yoshida K."/>
            <person name="Sommer R.J."/>
        </authorList>
    </citation>
    <scope>NUCLEOTIDE SEQUENCE</scope>
    <source>
        <strain evidence="1">RS0144</strain>
    </source>
</reference>
<comment type="caution">
    <text evidence="1">The sequence shown here is derived from an EMBL/GenBank/DDBJ whole genome shotgun (WGS) entry which is preliminary data.</text>
</comment>
<gene>
    <name evidence="1" type="ORF">PENTCL1PPCAC_12865</name>
</gene>
<proteinExistence type="predicted"/>
<sequence length="93" mass="10508">MIGGLAQNPIVFRILGWSHWRAIFTSFLKSATLTIRLKYFRATFTPPTIPSHTRPETPRPTSSPHMIAPISYCQRGSLFFMISAESIQSCSIH</sequence>
<name>A0AAV5TDV0_9BILA</name>